<reference evidence="1" key="1">
    <citation type="submission" date="2020-04" db="EMBL/GenBank/DDBJ databases">
        <title>A chromosome-scale assembly and high-density genetic map of the yellow drum (Nibea albiflora) genome.</title>
        <authorList>
            <person name="Xu D."/>
            <person name="Zhang W."/>
            <person name="Chen R."/>
            <person name="Tan P."/>
            <person name="Wang L."/>
            <person name="Song H."/>
            <person name="Tian L."/>
            <person name="Zhu Q."/>
            <person name="Wang B."/>
        </authorList>
    </citation>
    <scope>NUCLEOTIDE SEQUENCE</scope>
    <source>
        <strain evidence="1">ZJHYS-2018</strain>
    </source>
</reference>
<dbReference type="EMBL" id="CM024800">
    <property type="protein sequence ID" value="KAG8012537.1"/>
    <property type="molecule type" value="Genomic_DNA"/>
</dbReference>
<feature type="non-terminal residue" evidence="1">
    <location>
        <position position="94"/>
    </location>
</feature>
<name>A0ACB7FE86_NIBAL</name>
<keyword evidence="2" id="KW-1185">Reference proteome</keyword>
<evidence type="ECO:0000313" key="2">
    <source>
        <dbReference type="Proteomes" id="UP000805704"/>
    </source>
</evidence>
<comment type="caution">
    <text evidence="1">The sequence shown here is derived from an EMBL/GenBank/DDBJ whole genome shotgun (WGS) entry which is preliminary data.</text>
</comment>
<proteinExistence type="predicted"/>
<evidence type="ECO:0000313" key="1">
    <source>
        <dbReference type="EMBL" id="KAG8012537.1"/>
    </source>
</evidence>
<sequence length="94" mass="10440">MHVAAARQTTALPSNVKTKVYKPPEHNELDHRVASWPLGQQYVQNLTTGPKDTSAQYDFSTLICTDHNNKDLADSNSDYAVLSQVSAQTCLQTY</sequence>
<dbReference type="Proteomes" id="UP000805704">
    <property type="component" value="Chromosome 12"/>
</dbReference>
<gene>
    <name evidence="1" type="ORF">GBF38_020331</name>
</gene>
<organism evidence="1 2">
    <name type="scientific">Nibea albiflora</name>
    <name type="common">Yellow drum</name>
    <name type="synonym">Corvina albiflora</name>
    <dbReference type="NCBI Taxonomy" id="240163"/>
    <lineage>
        <taxon>Eukaryota</taxon>
        <taxon>Metazoa</taxon>
        <taxon>Chordata</taxon>
        <taxon>Craniata</taxon>
        <taxon>Vertebrata</taxon>
        <taxon>Euteleostomi</taxon>
        <taxon>Actinopterygii</taxon>
        <taxon>Neopterygii</taxon>
        <taxon>Teleostei</taxon>
        <taxon>Neoteleostei</taxon>
        <taxon>Acanthomorphata</taxon>
        <taxon>Eupercaria</taxon>
        <taxon>Sciaenidae</taxon>
        <taxon>Nibea</taxon>
    </lineage>
</organism>
<accession>A0ACB7FE86</accession>
<protein>
    <submittedName>
        <fullName evidence="1">Uncharacterized protein</fullName>
    </submittedName>
</protein>